<sequence length="201" mass="23251">MMSFKLVSTWRKAEIKDVVLDLLERARIHRLPVPLYRIVELRPKWTILTVDEAREVGIIIPALQRGGGYTVELNGQIYVIYEPRAVKGRIRWTLAHELGHLFLHHSRIETNLVKEEVEANYFAREVLMPIAVLDELGARTPDQIMRVCNVSRAAAASRASDFGGYHDAYKARHGYTHQDQRFLRQFAAMFREEYSVELYAA</sequence>
<dbReference type="InterPro" id="IPR010359">
    <property type="entry name" value="IrrE_HExxH"/>
</dbReference>
<accession>A0A926D5M1</accession>
<comment type="caution">
    <text evidence="2">The sequence shown here is derived from an EMBL/GenBank/DDBJ whole genome shotgun (WGS) entry which is preliminary data.</text>
</comment>
<dbReference type="PANTHER" id="PTHR43236">
    <property type="entry name" value="ANTITOXIN HIGA1"/>
    <property type="match status" value="1"/>
</dbReference>
<feature type="domain" description="IrrE N-terminal-like" evidence="1">
    <location>
        <begin position="82"/>
        <end position="160"/>
    </location>
</feature>
<reference evidence="2" key="1">
    <citation type="submission" date="2020-08" db="EMBL/GenBank/DDBJ databases">
        <title>Genome public.</title>
        <authorList>
            <person name="Liu C."/>
            <person name="Sun Q."/>
        </authorList>
    </citation>
    <scope>NUCLEOTIDE SEQUENCE</scope>
    <source>
        <strain evidence="2">NSJ-53</strain>
    </source>
</reference>
<protein>
    <submittedName>
        <fullName evidence="2">ImmA/IrrE family metallo-endopeptidase</fullName>
    </submittedName>
</protein>
<dbReference type="AlphaFoldDB" id="A0A926D5M1"/>
<dbReference type="InterPro" id="IPR052345">
    <property type="entry name" value="Rad_response_metalloprotease"/>
</dbReference>
<evidence type="ECO:0000259" key="1">
    <source>
        <dbReference type="Pfam" id="PF06114"/>
    </source>
</evidence>
<keyword evidence="3" id="KW-1185">Reference proteome</keyword>
<organism evidence="2 3">
    <name type="scientific">Gehongia tenuis</name>
    <dbReference type="NCBI Taxonomy" id="2763655"/>
    <lineage>
        <taxon>Bacteria</taxon>
        <taxon>Bacillati</taxon>
        <taxon>Bacillota</taxon>
        <taxon>Clostridia</taxon>
        <taxon>Christensenellales</taxon>
        <taxon>Christensenellaceae</taxon>
        <taxon>Gehongia</taxon>
    </lineage>
</organism>
<dbReference type="PANTHER" id="PTHR43236:SF1">
    <property type="entry name" value="BLL7220 PROTEIN"/>
    <property type="match status" value="1"/>
</dbReference>
<gene>
    <name evidence="2" type="ORF">H8696_09920</name>
</gene>
<dbReference type="Proteomes" id="UP000623172">
    <property type="component" value="Unassembled WGS sequence"/>
</dbReference>
<dbReference type="Pfam" id="PF06114">
    <property type="entry name" value="Peptidase_M78"/>
    <property type="match status" value="1"/>
</dbReference>
<evidence type="ECO:0000313" key="3">
    <source>
        <dbReference type="Proteomes" id="UP000623172"/>
    </source>
</evidence>
<dbReference type="Gene3D" id="1.10.10.2910">
    <property type="match status" value="1"/>
</dbReference>
<proteinExistence type="predicted"/>
<name>A0A926D5M1_9FIRM</name>
<dbReference type="RefSeq" id="WP_249317279.1">
    <property type="nucleotide sequence ID" value="NZ_JACRSR010000005.1"/>
</dbReference>
<dbReference type="EMBL" id="JACRSR010000005">
    <property type="protein sequence ID" value="MBC8532163.1"/>
    <property type="molecule type" value="Genomic_DNA"/>
</dbReference>
<evidence type="ECO:0000313" key="2">
    <source>
        <dbReference type="EMBL" id="MBC8532163.1"/>
    </source>
</evidence>